<dbReference type="RefSeq" id="WP_029622863.1">
    <property type="nucleotide sequence ID" value="NZ_JAWXXV010000001.1"/>
</dbReference>
<dbReference type="InterPro" id="IPR032466">
    <property type="entry name" value="Metal_Hydrolase"/>
</dbReference>
<keyword evidence="2" id="KW-1185">Reference proteome</keyword>
<sequence>MLHKLWLLLLVLIASSLLAMATSRRVIPTRWFRTIIAPAVARRRMCARRLTPATAYPEVPAALLKAAYSPADIGKVWRGNAVRVLREARALADPAAVPKVPVKG</sequence>
<proteinExistence type="predicted"/>
<protein>
    <submittedName>
        <fullName evidence="1">Membrane dipeptidase</fullName>
    </submittedName>
</protein>
<evidence type="ECO:0000313" key="1">
    <source>
        <dbReference type="EMBL" id="MDX5986237.1"/>
    </source>
</evidence>
<organism evidence="1 2">
    <name type="scientific">Sphingomonas echinoides</name>
    <dbReference type="NCBI Taxonomy" id="59803"/>
    <lineage>
        <taxon>Bacteria</taxon>
        <taxon>Pseudomonadati</taxon>
        <taxon>Pseudomonadota</taxon>
        <taxon>Alphaproteobacteria</taxon>
        <taxon>Sphingomonadales</taxon>
        <taxon>Sphingomonadaceae</taxon>
        <taxon>Sphingomonas</taxon>
    </lineage>
</organism>
<dbReference type="EMBL" id="JAWXXV010000001">
    <property type="protein sequence ID" value="MDX5986237.1"/>
    <property type="molecule type" value="Genomic_DNA"/>
</dbReference>
<name>A0ABU4PR06_9SPHN</name>
<evidence type="ECO:0000313" key="2">
    <source>
        <dbReference type="Proteomes" id="UP001279660"/>
    </source>
</evidence>
<accession>A0ABU4PR06</accession>
<dbReference type="SUPFAM" id="SSF51556">
    <property type="entry name" value="Metallo-dependent hydrolases"/>
    <property type="match status" value="1"/>
</dbReference>
<reference evidence="1 2" key="1">
    <citation type="submission" date="2023-11" db="EMBL/GenBank/DDBJ databases">
        <title>MicrobeMod: A computational toolkit for identifying prokaryotic methylation and restriction-modification with nanopore sequencing.</title>
        <authorList>
            <person name="Crits-Christoph A."/>
            <person name="Kang S.C."/>
            <person name="Lee H."/>
            <person name="Ostrov N."/>
        </authorList>
    </citation>
    <scope>NUCLEOTIDE SEQUENCE [LARGE SCALE GENOMIC DNA]</scope>
    <source>
        <strain evidence="1 2">ATCC 14820</strain>
    </source>
</reference>
<dbReference type="Gene3D" id="3.20.20.140">
    <property type="entry name" value="Metal-dependent hydrolases"/>
    <property type="match status" value="1"/>
</dbReference>
<dbReference type="Proteomes" id="UP001279660">
    <property type="component" value="Unassembled WGS sequence"/>
</dbReference>
<gene>
    <name evidence="1" type="ORF">SIL82_18415</name>
</gene>
<comment type="caution">
    <text evidence="1">The sequence shown here is derived from an EMBL/GenBank/DDBJ whole genome shotgun (WGS) entry which is preliminary data.</text>
</comment>